<keyword evidence="7 8" id="KW-0472">Membrane</keyword>
<name>A0A8S9ZJ50_9BILA</name>
<evidence type="ECO:0000256" key="1">
    <source>
        <dbReference type="ARBA" id="ARBA00004389"/>
    </source>
</evidence>
<dbReference type="Pfam" id="PF08660">
    <property type="entry name" value="Alg14"/>
    <property type="match status" value="1"/>
</dbReference>
<evidence type="ECO:0000313" key="10">
    <source>
        <dbReference type="Proteomes" id="UP000605970"/>
    </source>
</evidence>
<dbReference type="Gene3D" id="3.40.50.2000">
    <property type="entry name" value="Glycogen Phosphorylase B"/>
    <property type="match status" value="1"/>
</dbReference>
<evidence type="ECO:0000256" key="6">
    <source>
        <dbReference type="ARBA" id="ARBA00022989"/>
    </source>
</evidence>
<gene>
    <name evidence="9" type="ORF">Mgra_00007232</name>
</gene>
<dbReference type="EMBL" id="JABEBT010000078">
    <property type="protein sequence ID" value="KAF7633350.1"/>
    <property type="molecule type" value="Genomic_DNA"/>
</dbReference>
<proteinExistence type="inferred from homology"/>
<dbReference type="AlphaFoldDB" id="A0A8S9ZJ50"/>
<dbReference type="GO" id="GO:0004577">
    <property type="term" value="F:N-acetylglucosaminyldiphosphodolichol N-acetylglucosaminyltransferase activity"/>
    <property type="evidence" value="ECO:0007669"/>
    <property type="project" value="TreeGrafter"/>
</dbReference>
<reference evidence="9" key="1">
    <citation type="journal article" date="2020" name="Ecol. Evol.">
        <title>Genome structure and content of the rice root-knot nematode (Meloidogyne graminicola).</title>
        <authorList>
            <person name="Phan N.T."/>
            <person name="Danchin E.G.J."/>
            <person name="Klopp C."/>
            <person name="Perfus-Barbeoch L."/>
            <person name="Kozlowski D.K."/>
            <person name="Koutsovoulos G.D."/>
            <person name="Lopez-Roques C."/>
            <person name="Bouchez O."/>
            <person name="Zahm M."/>
            <person name="Besnard G."/>
            <person name="Bellafiore S."/>
        </authorList>
    </citation>
    <scope>NUCLEOTIDE SEQUENCE</scope>
    <source>
        <strain evidence="9">VN-18</strain>
    </source>
</reference>
<evidence type="ECO:0000256" key="7">
    <source>
        <dbReference type="ARBA" id="ARBA00023136"/>
    </source>
</evidence>
<evidence type="ECO:0000256" key="2">
    <source>
        <dbReference type="ARBA" id="ARBA00009731"/>
    </source>
</evidence>
<accession>A0A8S9ZJ50</accession>
<dbReference type="Proteomes" id="UP000605970">
    <property type="component" value="Unassembled WGS sequence"/>
</dbReference>
<dbReference type="GO" id="GO:0043541">
    <property type="term" value="C:UDP-N-acetylglucosamine transferase complex"/>
    <property type="evidence" value="ECO:0007669"/>
    <property type="project" value="TreeGrafter"/>
</dbReference>
<protein>
    <recommendedName>
        <fullName evidence="3">UDP-N-acetylglucosamine transferase subunit ALG14</fullName>
    </recommendedName>
</protein>
<dbReference type="OrthoDB" id="17098at2759"/>
<keyword evidence="4 8" id="KW-0812">Transmembrane</keyword>
<evidence type="ECO:0000256" key="8">
    <source>
        <dbReference type="SAM" id="Phobius"/>
    </source>
</evidence>
<dbReference type="InterPro" id="IPR013969">
    <property type="entry name" value="Oligosacch_biosynth_Alg14"/>
</dbReference>
<comment type="caution">
    <text evidence="9">The sequence shown here is derived from an EMBL/GenBank/DDBJ whole genome shotgun (WGS) entry which is preliminary data.</text>
</comment>
<keyword evidence="10" id="KW-1185">Reference proteome</keyword>
<evidence type="ECO:0000256" key="4">
    <source>
        <dbReference type="ARBA" id="ARBA00022692"/>
    </source>
</evidence>
<evidence type="ECO:0000313" key="9">
    <source>
        <dbReference type="EMBL" id="KAF7633350.1"/>
    </source>
</evidence>
<evidence type="ECO:0000256" key="3">
    <source>
        <dbReference type="ARBA" id="ARBA00017467"/>
    </source>
</evidence>
<dbReference type="PANTHER" id="PTHR12154">
    <property type="entry name" value="GLYCOSYL TRANSFERASE-RELATED"/>
    <property type="match status" value="1"/>
</dbReference>
<feature type="transmembrane region" description="Helical" evidence="8">
    <location>
        <begin position="12"/>
        <end position="39"/>
    </location>
</feature>
<comment type="subcellular location">
    <subcellularLocation>
        <location evidence="1">Endoplasmic reticulum membrane</location>
        <topology evidence="1">Single-pass membrane protein</topology>
    </subcellularLocation>
</comment>
<organism evidence="9 10">
    <name type="scientific">Meloidogyne graminicola</name>
    <dbReference type="NCBI Taxonomy" id="189291"/>
    <lineage>
        <taxon>Eukaryota</taxon>
        <taxon>Metazoa</taxon>
        <taxon>Ecdysozoa</taxon>
        <taxon>Nematoda</taxon>
        <taxon>Chromadorea</taxon>
        <taxon>Rhabditida</taxon>
        <taxon>Tylenchina</taxon>
        <taxon>Tylenchomorpha</taxon>
        <taxon>Tylenchoidea</taxon>
        <taxon>Meloidogynidae</taxon>
        <taxon>Meloidogyninae</taxon>
        <taxon>Meloidogyne</taxon>
    </lineage>
</organism>
<comment type="similarity">
    <text evidence="2">Belongs to the ALG14 family.</text>
</comment>
<dbReference type="GO" id="GO:0006488">
    <property type="term" value="P:dolichol-linked oligosaccharide biosynthetic process"/>
    <property type="evidence" value="ECO:0007669"/>
    <property type="project" value="InterPro"/>
</dbReference>
<keyword evidence="5" id="KW-0256">Endoplasmic reticulum</keyword>
<evidence type="ECO:0000256" key="5">
    <source>
        <dbReference type="ARBA" id="ARBA00022824"/>
    </source>
</evidence>
<keyword evidence="6 8" id="KW-1133">Transmembrane helix</keyword>
<dbReference type="PANTHER" id="PTHR12154:SF4">
    <property type="entry name" value="UDP-N-ACETYLGLUCOSAMINE TRANSFERASE SUBUNIT ALG14 HOMOLOG"/>
    <property type="match status" value="1"/>
</dbReference>
<sequence length="229" mass="26413">MFALFENAATFLQIISFIITLLLILNIGLFILNISLYLWKGKENKIDINNLTLMAIMGSGGHTTEMIKLLRPTTYNENNLFSKIIYVIADSDKLSNQKVLEFEKNIENERFIIFKVPRARNVGQSFLSSIPTTLLASWHSIKVLWITRPDVILCNGPAISLPFCLFARIFNLLKIKIIRIIFVESICRVQTLSLTGRLLYILRIPDVFLVQWPFLKEKYNKSQFIGRIV</sequence>